<dbReference type="RefSeq" id="WP_093047080.1">
    <property type="nucleotide sequence ID" value="NZ_FOGT01000001.1"/>
</dbReference>
<sequence>MQLQMIRRKLEEVAHLSQELKNSYMRLDENEQNEFKVGYPLDVDVDEFARHMYEWSQTQLNKNE</sequence>
<name>A0A1H9P5N9_9BACI</name>
<reference evidence="2" key="1">
    <citation type="submission" date="2016-10" db="EMBL/GenBank/DDBJ databases">
        <authorList>
            <person name="Varghese N."/>
            <person name="Submissions S."/>
        </authorList>
    </citation>
    <scope>NUCLEOTIDE SEQUENCE [LARGE SCALE GENOMIC DNA]</scope>
    <source>
        <strain evidence="2">S9</strain>
    </source>
</reference>
<evidence type="ECO:0000313" key="1">
    <source>
        <dbReference type="EMBL" id="SER42883.1"/>
    </source>
</evidence>
<protein>
    <submittedName>
        <fullName evidence="1">Uncharacterized protein</fullName>
    </submittedName>
</protein>
<dbReference type="EMBL" id="FOGT01000001">
    <property type="protein sequence ID" value="SER42883.1"/>
    <property type="molecule type" value="Genomic_DNA"/>
</dbReference>
<gene>
    <name evidence="1" type="ORF">SAMN05518684_101135</name>
</gene>
<proteinExistence type="predicted"/>
<dbReference type="AlphaFoldDB" id="A0A1H9P5N9"/>
<dbReference type="STRING" id="1601833.SAMN05518684_101135"/>
<dbReference type="Proteomes" id="UP000198571">
    <property type="component" value="Unassembled WGS sequence"/>
</dbReference>
<keyword evidence="2" id="KW-1185">Reference proteome</keyword>
<evidence type="ECO:0000313" key="2">
    <source>
        <dbReference type="Proteomes" id="UP000198571"/>
    </source>
</evidence>
<dbReference type="OrthoDB" id="2915169at2"/>
<accession>A0A1H9P5N9</accession>
<organism evidence="1 2">
    <name type="scientific">Salipaludibacillus aurantiacus</name>
    <dbReference type="NCBI Taxonomy" id="1601833"/>
    <lineage>
        <taxon>Bacteria</taxon>
        <taxon>Bacillati</taxon>
        <taxon>Bacillota</taxon>
        <taxon>Bacilli</taxon>
        <taxon>Bacillales</taxon>
        <taxon>Bacillaceae</taxon>
    </lineage>
</organism>